<accession>A0A8H7T126</accession>
<reference evidence="1" key="1">
    <citation type="submission" date="2021-01" db="EMBL/GenBank/DDBJ databases">
        <title>Metabolic potential, ecology and presence of endohyphal bacteria is reflected in genomic diversity of Mucoromycotina.</title>
        <authorList>
            <person name="Muszewska A."/>
            <person name="Okrasinska A."/>
            <person name="Steczkiewicz K."/>
            <person name="Drgas O."/>
            <person name="Orlowska M."/>
            <person name="Perlinska-Lenart U."/>
            <person name="Aleksandrzak-Piekarczyk T."/>
            <person name="Szatraj K."/>
            <person name="Zielenkiewicz U."/>
            <person name="Pilsyk S."/>
            <person name="Malc E."/>
            <person name="Mieczkowski P."/>
            <person name="Kruszewska J.S."/>
            <person name="Biernat P."/>
            <person name="Pawlowska J."/>
        </authorList>
    </citation>
    <scope>NUCLEOTIDE SEQUENCE</scope>
    <source>
        <strain evidence="1">WA0000018081</strain>
    </source>
</reference>
<evidence type="ECO:0000313" key="1">
    <source>
        <dbReference type="EMBL" id="KAG2237928.1"/>
    </source>
</evidence>
<organism evidence="1 2">
    <name type="scientific">Thamnidium elegans</name>
    <dbReference type="NCBI Taxonomy" id="101142"/>
    <lineage>
        <taxon>Eukaryota</taxon>
        <taxon>Fungi</taxon>
        <taxon>Fungi incertae sedis</taxon>
        <taxon>Mucoromycota</taxon>
        <taxon>Mucoromycotina</taxon>
        <taxon>Mucoromycetes</taxon>
        <taxon>Mucorales</taxon>
        <taxon>Mucorineae</taxon>
        <taxon>Mucoraceae</taxon>
        <taxon>Thamnidium</taxon>
    </lineage>
</organism>
<dbReference type="EMBL" id="JAEPRE010000002">
    <property type="protein sequence ID" value="KAG2237928.1"/>
    <property type="molecule type" value="Genomic_DNA"/>
</dbReference>
<comment type="caution">
    <text evidence="1">The sequence shown here is derived from an EMBL/GenBank/DDBJ whole genome shotgun (WGS) entry which is preliminary data.</text>
</comment>
<proteinExistence type="predicted"/>
<protein>
    <submittedName>
        <fullName evidence="1">Uncharacterized protein</fullName>
    </submittedName>
</protein>
<gene>
    <name evidence="1" type="ORF">INT48_002233</name>
</gene>
<dbReference type="AlphaFoldDB" id="A0A8H7T126"/>
<sequence length="244" mass="28427">MNDNEYLIQAFLAEFKEDDCEIQNYDELIIEEDSKADGTKNLIARHPETSYDWDNLNDVEEEENSVEANRVLPSFIETVSYDERTEELETLFEKEFPVGKSFLKKADARFQIQKLIGPITSHSKLLEAMQSMLRWYVSILALILLGEKMMKVKLHNFVPEFGLRFEAFLSFLEKEEDNDKSFIKRPSRTTGKMGCTAFINIRVDNKSPGNSWTINSNCFAHNRPISEDERLYSVNKSWMPRIKS</sequence>
<evidence type="ECO:0000313" key="2">
    <source>
        <dbReference type="Proteomes" id="UP000613177"/>
    </source>
</evidence>
<dbReference type="Proteomes" id="UP000613177">
    <property type="component" value="Unassembled WGS sequence"/>
</dbReference>
<keyword evidence="2" id="KW-1185">Reference proteome</keyword>
<name>A0A8H7T126_9FUNG</name>